<dbReference type="InterPro" id="IPR023753">
    <property type="entry name" value="FAD/NAD-binding_dom"/>
</dbReference>
<dbReference type="SUPFAM" id="SSF47819">
    <property type="entry name" value="HRDC-like"/>
    <property type="match status" value="1"/>
</dbReference>
<dbReference type="GO" id="GO:0006352">
    <property type="term" value="P:DNA-templated transcription initiation"/>
    <property type="evidence" value="ECO:0007669"/>
    <property type="project" value="InterPro"/>
</dbReference>
<dbReference type="GO" id="GO:0034599">
    <property type="term" value="P:cellular response to oxidative stress"/>
    <property type="evidence" value="ECO:0007669"/>
    <property type="project" value="TreeGrafter"/>
</dbReference>
<gene>
    <name evidence="13" type="ORF">AB1Y20_015938</name>
</gene>
<dbReference type="GO" id="GO:0004791">
    <property type="term" value="F:thioredoxin-disulfide reductase (NADPH) activity"/>
    <property type="evidence" value="ECO:0007669"/>
    <property type="project" value="InterPro"/>
</dbReference>
<sequence length="647" mass="68856">MRVVQADAGALTNFELSVLLRRHAQERAELEARLPLPGARRGASATAVTWQAQQEVADQILAYLERTDCVFQTREAISRFMADVKPFELTPAEVMQLVNAAPRSRVEIYLIIEECEERLSPEQPATAAHARRGVPMLSALLHAACASAPPAPPHFDFDLVVIGGGSGGLALAKEAAALGARVALADYVRPSPQGSRWGLGGTCVNVGCIPKKLMHHAGQLRRVVEQDAPAYGYDLSALRLADGEGAPHAWPTLVRNVQQHIKSLNFGYLSSLRKAGVQYFNKHASFRGAHEVVLRGAKGDEVVVSAARVAVAVGGRPRVPDDFVGAAEHCLVSDDLFSLKEAPGSTLVVGGGYVALECAGFLRSLGYPVTLLLRSIPLRGFDRQCAEMVLSHLEEEGVVVVRGTPQLAERSASGRTRVCWRGGDGAAAEGEFETVLVATGRTADTSSLCLEAVGLSAGKDGKIAAKDEATAVPHIYVIGDAAAEAPSSRPELTPVAIRAGLLLARRLYGGGAETFDNRMVPTAVFTPLEYACVGLSEEEATEILGADRLEVYHTHYQPLEWTLGGRPHSLCYCKVLCDAAECGRIVGLHVCGEHAAEIVQGFAVALRCGATKRDLDATVGIHPCSAEELVGLRVTKRSGLPAQRDGC</sequence>
<dbReference type="SMART" id="SM00657">
    <property type="entry name" value="RPOL4c"/>
    <property type="match status" value="1"/>
</dbReference>
<dbReference type="InterPro" id="IPR004099">
    <property type="entry name" value="Pyr_nucl-diS_OxRdtase_dimer"/>
</dbReference>
<comment type="cofactor">
    <cofactor evidence="1">
        <name>FAD</name>
        <dbReference type="ChEBI" id="CHEBI:57692"/>
    </cofactor>
</comment>
<keyword evidence="5 11" id="KW-0274">FAD</keyword>
<keyword evidence="7 11" id="KW-0560">Oxidoreductase</keyword>
<dbReference type="GO" id="GO:0005829">
    <property type="term" value="C:cytosol"/>
    <property type="evidence" value="ECO:0007669"/>
    <property type="project" value="TreeGrafter"/>
</dbReference>
<dbReference type="NCBIfam" id="TIGR01438">
    <property type="entry name" value="TGR"/>
    <property type="match status" value="1"/>
</dbReference>
<evidence type="ECO:0000256" key="4">
    <source>
        <dbReference type="ARBA" id="ARBA00022630"/>
    </source>
</evidence>
<dbReference type="GO" id="GO:0005634">
    <property type="term" value="C:nucleus"/>
    <property type="evidence" value="ECO:0007669"/>
    <property type="project" value="UniProtKB-SubCell"/>
</dbReference>
<comment type="subcellular location">
    <subcellularLocation>
        <location evidence="2">Nucleus</location>
    </subcellularLocation>
</comment>
<keyword evidence="6" id="KW-0521">NADP</keyword>
<dbReference type="FunFam" id="3.50.50.60:FF:000012">
    <property type="entry name" value="Thioredoxin reductase 1, cytoplasmic"/>
    <property type="match status" value="1"/>
</dbReference>
<dbReference type="InterPro" id="IPR036188">
    <property type="entry name" value="FAD/NAD-bd_sf"/>
</dbReference>
<keyword evidence="10 11" id="KW-0676">Redox-active center</keyword>
<evidence type="ECO:0000256" key="6">
    <source>
        <dbReference type="ARBA" id="ARBA00022857"/>
    </source>
</evidence>
<dbReference type="AlphaFoldDB" id="A0AB34K1X1"/>
<dbReference type="Proteomes" id="UP001515480">
    <property type="component" value="Unassembled WGS sequence"/>
</dbReference>
<dbReference type="PRINTS" id="PR00368">
    <property type="entry name" value="FADPNR"/>
</dbReference>
<evidence type="ECO:0000256" key="3">
    <source>
        <dbReference type="ARBA" id="ARBA00007532"/>
    </source>
</evidence>
<evidence type="ECO:0000256" key="10">
    <source>
        <dbReference type="ARBA" id="ARBA00023284"/>
    </source>
</evidence>
<dbReference type="GO" id="GO:0050660">
    <property type="term" value="F:flavin adenine dinucleotide binding"/>
    <property type="evidence" value="ECO:0007669"/>
    <property type="project" value="InterPro"/>
</dbReference>
<dbReference type="PRINTS" id="PR00411">
    <property type="entry name" value="PNDRDTASEI"/>
</dbReference>
<evidence type="ECO:0000256" key="7">
    <source>
        <dbReference type="ARBA" id="ARBA00023002"/>
    </source>
</evidence>
<dbReference type="InterPro" id="IPR005574">
    <property type="entry name" value="Rpb4/RPC9"/>
</dbReference>
<dbReference type="SUPFAM" id="SSF55424">
    <property type="entry name" value="FAD/NAD-linked reductases, dimerisation (C-terminal) domain"/>
    <property type="match status" value="1"/>
</dbReference>
<comment type="caution">
    <text evidence="13">The sequence shown here is derived from an EMBL/GenBank/DDBJ whole genome shotgun (WGS) entry which is preliminary data.</text>
</comment>
<evidence type="ECO:0000256" key="5">
    <source>
        <dbReference type="ARBA" id="ARBA00022827"/>
    </source>
</evidence>
<protein>
    <recommendedName>
        <fullName evidence="12">RNA polymerase Rpb4/RPC9 core domain-containing protein</fullName>
    </recommendedName>
</protein>
<evidence type="ECO:0000256" key="1">
    <source>
        <dbReference type="ARBA" id="ARBA00001974"/>
    </source>
</evidence>
<keyword evidence="14" id="KW-1185">Reference proteome</keyword>
<dbReference type="Gene3D" id="1.20.1250.40">
    <property type="match status" value="1"/>
</dbReference>
<dbReference type="Pfam" id="PF03874">
    <property type="entry name" value="RNA_pol_Rpb4"/>
    <property type="match status" value="1"/>
</dbReference>
<name>A0AB34K1X1_PRYPA</name>
<dbReference type="Gene3D" id="3.50.50.60">
    <property type="entry name" value="FAD/NAD(P)-binding domain"/>
    <property type="match status" value="1"/>
</dbReference>
<dbReference type="GO" id="GO:0005739">
    <property type="term" value="C:mitochondrion"/>
    <property type="evidence" value="ECO:0007669"/>
    <property type="project" value="TreeGrafter"/>
</dbReference>
<dbReference type="InterPro" id="IPR046952">
    <property type="entry name" value="GSHR/TRXR-like"/>
</dbReference>
<dbReference type="PROSITE" id="PS00076">
    <property type="entry name" value="PYRIDINE_REDOX_1"/>
    <property type="match status" value="1"/>
</dbReference>
<feature type="domain" description="RNA polymerase Rpb4/RPC9 core" evidence="12">
    <location>
        <begin position="1"/>
        <end position="134"/>
    </location>
</feature>
<dbReference type="InterPro" id="IPR006338">
    <property type="entry name" value="Thioredoxin/glutathione_Rdtase"/>
</dbReference>
<keyword evidence="4 11" id="KW-0285">Flavoprotein</keyword>
<dbReference type="InterPro" id="IPR016156">
    <property type="entry name" value="FAD/NAD-linked_Rdtase_dimer_sf"/>
</dbReference>
<evidence type="ECO:0000313" key="13">
    <source>
        <dbReference type="EMBL" id="KAL1527263.1"/>
    </source>
</evidence>
<dbReference type="GO" id="GO:0045454">
    <property type="term" value="P:cell redox homeostasis"/>
    <property type="evidence" value="ECO:0007669"/>
    <property type="project" value="InterPro"/>
</dbReference>
<reference evidence="13 14" key="1">
    <citation type="journal article" date="2024" name="Science">
        <title>Giant polyketide synthase enzymes in the biosynthesis of giant marine polyether toxins.</title>
        <authorList>
            <person name="Fallon T.R."/>
            <person name="Shende V.V."/>
            <person name="Wierzbicki I.H."/>
            <person name="Pendleton A.L."/>
            <person name="Watervoot N.F."/>
            <person name="Auber R.P."/>
            <person name="Gonzalez D.J."/>
            <person name="Wisecaver J.H."/>
            <person name="Moore B.S."/>
        </authorList>
    </citation>
    <scope>NUCLEOTIDE SEQUENCE [LARGE SCALE GENOMIC DNA]</scope>
    <source>
        <strain evidence="13 14">12B1</strain>
    </source>
</reference>
<accession>A0AB34K1X1</accession>
<dbReference type="InterPro" id="IPR038324">
    <property type="entry name" value="Rpb4/RPC9_sf"/>
</dbReference>
<dbReference type="Pfam" id="PF07992">
    <property type="entry name" value="Pyr_redox_2"/>
    <property type="match status" value="1"/>
</dbReference>
<dbReference type="Pfam" id="PF02852">
    <property type="entry name" value="Pyr_redox_dim"/>
    <property type="match status" value="1"/>
</dbReference>
<dbReference type="PANTHER" id="PTHR42737:SF7">
    <property type="entry name" value="THIOREDOXIN-DISULFIDE REDUCTASE"/>
    <property type="match status" value="1"/>
</dbReference>
<dbReference type="InterPro" id="IPR006590">
    <property type="entry name" value="RNA_pol_Rpb4/RPC9_core"/>
</dbReference>
<dbReference type="GO" id="GO:0004362">
    <property type="term" value="F:glutathione-disulfide reductase (NADPH) activity"/>
    <property type="evidence" value="ECO:0007669"/>
    <property type="project" value="TreeGrafter"/>
</dbReference>
<organism evidence="13 14">
    <name type="scientific">Prymnesium parvum</name>
    <name type="common">Toxic golden alga</name>
    <dbReference type="NCBI Taxonomy" id="97485"/>
    <lineage>
        <taxon>Eukaryota</taxon>
        <taxon>Haptista</taxon>
        <taxon>Haptophyta</taxon>
        <taxon>Prymnesiophyceae</taxon>
        <taxon>Prymnesiales</taxon>
        <taxon>Prymnesiaceae</taxon>
        <taxon>Prymnesium</taxon>
    </lineage>
</organism>
<evidence type="ECO:0000256" key="8">
    <source>
        <dbReference type="ARBA" id="ARBA00023157"/>
    </source>
</evidence>
<dbReference type="GO" id="GO:0006749">
    <property type="term" value="P:glutathione metabolic process"/>
    <property type="evidence" value="ECO:0007669"/>
    <property type="project" value="TreeGrafter"/>
</dbReference>
<comment type="similarity">
    <text evidence="3 11">Belongs to the class-I pyridine nucleotide-disulfide oxidoreductase family.</text>
</comment>
<evidence type="ECO:0000259" key="12">
    <source>
        <dbReference type="SMART" id="SM00657"/>
    </source>
</evidence>
<keyword evidence="8" id="KW-1015">Disulfide bond</keyword>
<dbReference type="SUPFAM" id="SSF51905">
    <property type="entry name" value="FAD/NAD(P)-binding domain"/>
    <property type="match status" value="2"/>
</dbReference>
<dbReference type="GO" id="GO:0030880">
    <property type="term" value="C:RNA polymerase complex"/>
    <property type="evidence" value="ECO:0007669"/>
    <property type="project" value="InterPro"/>
</dbReference>
<dbReference type="EMBL" id="JBGBPQ010000003">
    <property type="protein sequence ID" value="KAL1527263.1"/>
    <property type="molecule type" value="Genomic_DNA"/>
</dbReference>
<evidence type="ECO:0000256" key="11">
    <source>
        <dbReference type="RuleBase" id="RU003691"/>
    </source>
</evidence>
<proteinExistence type="inferred from homology"/>
<dbReference type="PANTHER" id="PTHR42737">
    <property type="entry name" value="GLUTATHIONE REDUCTASE"/>
    <property type="match status" value="1"/>
</dbReference>
<dbReference type="FunFam" id="3.30.390.30:FF:000004">
    <property type="entry name" value="Thioredoxin reductase 1, cytoplasmic"/>
    <property type="match status" value="1"/>
</dbReference>
<evidence type="ECO:0000313" key="14">
    <source>
        <dbReference type="Proteomes" id="UP001515480"/>
    </source>
</evidence>
<dbReference type="InterPro" id="IPR012999">
    <property type="entry name" value="Pyr_OxRdtase_I_AS"/>
</dbReference>
<evidence type="ECO:0000256" key="2">
    <source>
        <dbReference type="ARBA" id="ARBA00004123"/>
    </source>
</evidence>
<dbReference type="InterPro" id="IPR010997">
    <property type="entry name" value="HRDC-like_sf"/>
</dbReference>
<keyword evidence="9" id="KW-0539">Nucleus</keyword>
<evidence type="ECO:0000256" key="9">
    <source>
        <dbReference type="ARBA" id="ARBA00023242"/>
    </source>
</evidence>